<dbReference type="PANTHER" id="PTHR12895:SF9">
    <property type="entry name" value="DYMECLIN"/>
    <property type="match status" value="1"/>
</dbReference>
<dbReference type="GO" id="GO:0007030">
    <property type="term" value="P:Golgi organization"/>
    <property type="evidence" value="ECO:0007669"/>
    <property type="project" value="TreeGrafter"/>
</dbReference>
<reference evidence="5 6" key="1">
    <citation type="journal article" date="2015" name="Parasit. Vectors">
        <title>Draft genome of the scabies mite.</title>
        <authorList>
            <person name="Rider S.D.Jr."/>
            <person name="Morgan M.S."/>
            <person name="Arlian L.G."/>
        </authorList>
    </citation>
    <scope>NUCLEOTIDE SEQUENCE [LARGE SCALE GENOMIC DNA]</scope>
    <source>
        <strain evidence="5">Arlian Lab</strain>
    </source>
</reference>
<dbReference type="Pfam" id="PF09742">
    <property type="entry name" value="Dymeclin"/>
    <property type="match status" value="1"/>
</dbReference>
<dbReference type="InterPro" id="IPR019142">
    <property type="entry name" value="Dymeclin"/>
</dbReference>
<evidence type="ECO:0000256" key="2">
    <source>
        <dbReference type="ARBA" id="ARBA00015736"/>
    </source>
</evidence>
<keyword evidence="3" id="KW-0519">Myristate</keyword>
<evidence type="ECO:0000313" key="5">
    <source>
        <dbReference type="EMBL" id="KPM11811.1"/>
    </source>
</evidence>
<evidence type="ECO:0000256" key="3">
    <source>
        <dbReference type="ARBA" id="ARBA00022707"/>
    </source>
</evidence>
<evidence type="ECO:0000256" key="1">
    <source>
        <dbReference type="ARBA" id="ARBA00010603"/>
    </source>
</evidence>
<evidence type="ECO:0000313" key="6">
    <source>
        <dbReference type="Proteomes" id="UP000616769"/>
    </source>
</evidence>
<dbReference type="AlphaFoldDB" id="A0A132ALG8"/>
<sequence length="653" mass="75710">MNENIIPFLGDWIENNPTSLNLSSMIQVFYNKIQLLKKDSQKTTTINYNVLVWHGYNLAFIMRTMFKYMIETLTEENVIKNCRSSFSIGTNVTQTPIENSDDTKTINGHQDDGQQMIELLLSTLIEILVDLKIDDLSYSLHVESCKCFLVLLSVQMFFTRPSMKSVIYTIVMQNKCSIHALLLTKTLLNNFIQQIPVPTPPSGSIIFGLASGFWNALTLGYANKKTDDAIWKEALLARESLLLLLVLTNHCTKDLNPYREALFHCCDSNLTMSSEQPHKPTGFKIEFSKLYRTLCQTLNDDQTTLLLYMLIHQNHQFKTFILSRTTDLDQFIVPVLKILYDSPHRNSHHIYMSLIILLVLSEDNQFNSIIHDIIVRNLSWYTERSLKEISLGGLIILVIIRTIHFNTFRNQDRFLHTNLCATLANMSNHFKHLHICVCEKLVLLFKKISKKYFKLKSLDHRVINDDNSSGAIITNIATSDVSNSIGGDSDDYLNNHSNQLNQNDEFKDLSLYEEVLRTIVEIINASFSKNLLTNPNLIHNLLCDRQIFEPFHNHPLLKDLISNIDTVLSFFWQRIEQQGSDLTADEILSIIKLASFNWSKDKMKRFPELMFRYVEDEQPEDFFIPYIWSLVFRCSDIYWNSQNILLFNPIRNI</sequence>
<keyword evidence="4" id="KW-0449">Lipoprotein</keyword>
<dbReference type="PANTHER" id="PTHR12895">
    <property type="entry name" value="DYMECLIN"/>
    <property type="match status" value="1"/>
</dbReference>
<protein>
    <recommendedName>
        <fullName evidence="2">Dymeclin</fullName>
    </recommendedName>
</protein>
<dbReference type="GO" id="GO:0005794">
    <property type="term" value="C:Golgi apparatus"/>
    <property type="evidence" value="ECO:0007669"/>
    <property type="project" value="TreeGrafter"/>
</dbReference>
<organism evidence="5 6">
    <name type="scientific">Sarcoptes scabiei</name>
    <name type="common">Itch mite</name>
    <name type="synonym">Acarus scabiei</name>
    <dbReference type="NCBI Taxonomy" id="52283"/>
    <lineage>
        <taxon>Eukaryota</taxon>
        <taxon>Metazoa</taxon>
        <taxon>Ecdysozoa</taxon>
        <taxon>Arthropoda</taxon>
        <taxon>Chelicerata</taxon>
        <taxon>Arachnida</taxon>
        <taxon>Acari</taxon>
        <taxon>Acariformes</taxon>
        <taxon>Sarcoptiformes</taxon>
        <taxon>Astigmata</taxon>
        <taxon>Psoroptidia</taxon>
        <taxon>Sarcoptoidea</taxon>
        <taxon>Sarcoptidae</taxon>
        <taxon>Sarcoptinae</taxon>
        <taxon>Sarcoptes</taxon>
    </lineage>
</organism>
<dbReference type="VEuPathDB" id="VectorBase:SSCA005049"/>
<comment type="caution">
    <text evidence="5">The sequence shown here is derived from an EMBL/GenBank/DDBJ whole genome shotgun (WGS) entry which is preliminary data.</text>
</comment>
<dbReference type="EMBL" id="JXLN01018023">
    <property type="protein sequence ID" value="KPM11811.1"/>
    <property type="molecule type" value="Genomic_DNA"/>
</dbReference>
<gene>
    <name evidence="5" type="ORF">QR98_0103870</name>
</gene>
<evidence type="ECO:0000256" key="4">
    <source>
        <dbReference type="ARBA" id="ARBA00023288"/>
    </source>
</evidence>
<dbReference type="OrthoDB" id="10253409at2759"/>
<name>A0A132ALG8_SARSC</name>
<proteinExistence type="inferred from homology"/>
<dbReference type="Proteomes" id="UP000616769">
    <property type="component" value="Unassembled WGS sequence"/>
</dbReference>
<comment type="similarity">
    <text evidence="1">Belongs to the dymeclin family.</text>
</comment>
<accession>A0A132ALG8</accession>